<evidence type="ECO:0000313" key="7">
    <source>
        <dbReference type="EMBL" id="WZL75680.1"/>
    </source>
</evidence>
<proteinExistence type="inferred from homology"/>
<keyword evidence="6" id="KW-0699">rRNA-binding</keyword>
<dbReference type="CDD" id="cd05797">
    <property type="entry name" value="Ribosomal_L10"/>
    <property type="match status" value="1"/>
</dbReference>
<dbReference type="EMBL" id="CP121689">
    <property type="protein sequence ID" value="WZL75680.1"/>
    <property type="molecule type" value="Genomic_DNA"/>
</dbReference>
<name>A0ABZ2Y9K0_9BACT</name>
<keyword evidence="8" id="KW-1185">Reference proteome</keyword>
<protein>
    <recommendedName>
        <fullName evidence="5 6">Large ribosomal subunit protein uL10</fullName>
    </recommendedName>
</protein>
<dbReference type="RefSeq" id="WP_369017830.1">
    <property type="nucleotide sequence ID" value="NZ_CP121689.1"/>
</dbReference>
<comment type="function">
    <text evidence="1 6">Forms part of the ribosomal stalk, playing a central role in the interaction of the ribosome with GTP-bound translation factors.</text>
</comment>
<dbReference type="NCBIfam" id="NF000955">
    <property type="entry name" value="PRK00099.1-1"/>
    <property type="match status" value="1"/>
</dbReference>
<dbReference type="InterPro" id="IPR022973">
    <property type="entry name" value="Ribosomal_uL10_bac"/>
</dbReference>
<keyword evidence="4 6" id="KW-0687">Ribonucleoprotein</keyword>
<evidence type="ECO:0000256" key="6">
    <source>
        <dbReference type="HAMAP-Rule" id="MF_00362"/>
    </source>
</evidence>
<keyword evidence="3 6" id="KW-0689">Ribosomal protein</keyword>
<organism evidence="7 8">
    <name type="scientific">Thermatribacter velox</name>
    <dbReference type="NCBI Taxonomy" id="3039681"/>
    <lineage>
        <taxon>Bacteria</taxon>
        <taxon>Pseudomonadati</taxon>
        <taxon>Atribacterota</taxon>
        <taxon>Atribacteria</taxon>
        <taxon>Atribacterales</taxon>
        <taxon>Thermatribacteraceae</taxon>
        <taxon>Thermatribacter</taxon>
    </lineage>
</organism>
<comment type="similarity">
    <text evidence="2 6">Belongs to the universal ribosomal protein uL10 family.</text>
</comment>
<reference evidence="7 8" key="1">
    <citation type="submission" date="2023-03" db="EMBL/GenBank/DDBJ databases">
        <title>Novel Species.</title>
        <authorList>
            <person name="Ma S."/>
        </authorList>
    </citation>
    <scope>NUCLEOTIDE SEQUENCE [LARGE SCALE GENOMIC DNA]</scope>
    <source>
        <strain evidence="7 8">B11</strain>
    </source>
</reference>
<gene>
    <name evidence="6 7" type="primary">rplJ</name>
    <name evidence="7" type="ORF">QBE54_08820</name>
</gene>
<evidence type="ECO:0000313" key="8">
    <source>
        <dbReference type="Proteomes" id="UP001461341"/>
    </source>
</evidence>
<evidence type="ECO:0000256" key="3">
    <source>
        <dbReference type="ARBA" id="ARBA00022980"/>
    </source>
</evidence>
<sequence length="172" mass="19216">MEKREKATIIEEVYRKLQESQAVYVFSYHGLNVQSAEELRRSLREASGEMKVIKNTLARIALQKANIPFDDQLLKGQNAFAFAYQDAVQVAKKLNEFSKKLPEIVIIKGGWLEKKQIGVDDVKNLASLPSREELVARVVGGIAAPLSGLVGVLQGVLRSLVWVLKAIEEKKQ</sequence>
<accession>A0ABZ2Y9K0</accession>
<dbReference type="GO" id="GO:0005840">
    <property type="term" value="C:ribosome"/>
    <property type="evidence" value="ECO:0007669"/>
    <property type="project" value="UniProtKB-KW"/>
</dbReference>
<dbReference type="Gene3D" id="6.10.250.290">
    <property type="match status" value="1"/>
</dbReference>
<dbReference type="HAMAP" id="MF_00362">
    <property type="entry name" value="Ribosomal_uL10"/>
    <property type="match status" value="1"/>
</dbReference>
<dbReference type="PANTHER" id="PTHR11560">
    <property type="entry name" value="39S RIBOSOMAL PROTEIN L10, MITOCHONDRIAL"/>
    <property type="match status" value="1"/>
</dbReference>
<comment type="subunit">
    <text evidence="6">Part of the ribosomal stalk of the 50S ribosomal subunit. The N-terminus interacts with L11 and the large rRNA to form the base of the stalk. The C-terminus forms an elongated spine to which L12 dimers bind in a sequential fashion forming a multimeric L10(L12)X complex.</text>
</comment>
<dbReference type="InterPro" id="IPR047865">
    <property type="entry name" value="Ribosomal_uL10_bac_type"/>
</dbReference>
<dbReference type="SUPFAM" id="SSF160369">
    <property type="entry name" value="Ribosomal protein L10-like"/>
    <property type="match status" value="1"/>
</dbReference>
<evidence type="ECO:0000256" key="2">
    <source>
        <dbReference type="ARBA" id="ARBA00008889"/>
    </source>
</evidence>
<keyword evidence="6" id="KW-0694">RNA-binding</keyword>
<evidence type="ECO:0000256" key="1">
    <source>
        <dbReference type="ARBA" id="ARBA00002633"/>
    </source>
</evidence>
<dbReference type="InterPro" id="IPR001790">
    <property type="entry name" value="Ribosomal_uL10"/>
</dbReference>
<evidence type="ECO:0000256" key="4">
    <source>
        <dbReference type="ARBA" id="ARBA00023274"/>
    </source>
</evidence>
<evidence type="ECO:0000256" key="5">
    <source>
        <dbReference type="ARBA" id="ARBA00035202"/>
    </source>
</evidence>
<dbReference type="InterPro" id="IPR043141">
    <property type="entry name" value="Ribosomal_uL10-like_sf"/>
</dbReference>
<dbReference type="Gene3D" id="3.30.70.1730">
    <property type="match status" value="1"/>
</dbReference>
<dbReference type="Proteomes" id="UP001461341">
    <property type="component" value="Chromosome"/>
</dbReference>
<dbReference type="Pfam" id="PF00466">
    <property type="entry name" value="Ribosomal_L10"/>
    <property type="match status" value="1"/>
</dbReference>